<keyword evidence="2" id="KW-1185">Reference proteome</keyword>
<name>A0A5B7GTZ2_PORTR</name>
<comment type="caution">
    <text evidence="1">The sequence shown here is derived from an EMBL/GenBank/DDBJ whole genome shotgun (WGS) entry which is preliminary data.</text>
</comment>
<gene>
    <name evidence="1" type="ORF">E2C01_054934</name>
</gene>
<organism evidence="1 2">
    <name type="scientific">Portunus trituberculatus</name>
    <name type="common">Swimming crab</name>
    <name type="synonym">Neptunus trituberculatus</name>
    <dbReference type="NCBI Taxonomy" id="210409"/>
    <lineage>
        <taxon>Eukaryota</taxon>
        <taxon>Metazoa</taxon>
        <taxon>Ecdysozoa</taxon>
        <taxon>Arthropoda</taxon>
        <taxon>Crustacea</taxon>
        <taxon>Multicrustacea</taxon>
        <taxon>Malacostraca</taxon>
        <taxon>Eumalacostraca</taxon>
        <taxon>Eucarida</taxon>
        <taxon>Decapoda</taxon>
        <taxon>Pleocyemata</taxon>
        <taxon>Brachyura</taxon>
        <taxon>Eubrachyura</taxon>
        <taxon>Portunoidea</taxon>
        <taxon>Portunidae</taxon>
        <taxon>Portuninae</taxon>
        <taxon>Portunus</taxon>
    </lineage>
</organism>
<evidence type="ECO:0000313" key="1">
    <source>
        <dbReference type="EMBL" id="MPC60875.1"/>
    </source>
</evidence>
<dbReference type="Proteomes" id="UP000324222">
    <property type="component" value="Unassembled WGS sequence"/>
</dbReference>
<proteinExistence type="predicted"/>
<protein>
    <submittedName>
        <fullName evidence="1">Uncharacterized protein</fullName>
    </submittedName>
</protein>
<reference evidence="1 2" key="1">
    <citation type="submission" date="2019-05" db="EMBL/GenBank/DDBJ databases">
        <title>Another draft genome of Portunus trituberculatus and its Hox gene families provides insights of decapod evolution.</title>
        <authorList>
            <person name="Jeong J.-H."/>
            <person name="Song I."/>
            <person name="Kim S."/>
            <person name="Choi T."/>
            <person name="Kim D."/>
            <person name="Ryu S."/>
            <person name="Kim W."/>
        </authorList>
    </citation>
    <scope>NUCLEOTIDE SEQUENCE [LARGE SCALE GENOMIC DNA]</scope>
    <source>
        <tissue evidence="1">Muscle</tissue>
    </source>
</reference>
<evidence type="ECO:0000313" key="2">
    <source>
        <dbReference type="Proteomes" id="UP000324222"/>
    </source>
</evidence>
<dbReference type="EMBL" id="VSRR010017990">
    <property type="protein sequence ID" value="MPC60875.1"/>
    <property type="molecule type" value="Genomic_DNA"/>
</dbReference>
<dbReference type="AlphaFoldDB" id="A0A5B7GTZ2"/>
<accession>A0A5B7GTZ2</accession>
<sequence>MPGAPGTFGTVYWGGVHDTHQSTMPHGHPTTQETEISICHMAPMPGGQLIIPSHGLGIGVELGHTTNVWWTSPYPEYECWCQPQGSYAGQPDSCALC</sequence>